<evidence type="ECO:0000313" key="1">
    <source>
        <dbReference type="EMBL" id="QYD25616.1"/>
    </source>
</evidence>
<reference evidence="1" key="1">
    <citation type="submission" date="2021-07" db="EMBL/GenBank/DDBJ databases">
        <title>Characterization of Emerging Pathogens Carrying KPC-2 Gene in IncP-6 Plasmids Isolated from Urban Sewage in Argentina.</title>
        <authorList>
            <person name="Ghiglione B."/>
            <person name="Haim M.S."/>
            <person name="Dropa M."/>
        </authorList>
    </citation>
    <scope>NUCLEOTIDE SEQUENCE</scope>
    <source>
        <strain evidence="1">WW-19C</strain>
    </source>
</reference>
<gene>
    <name evidence="1" type="ORF">KZX48_16425</name>
</gene>
<sequence>MMTEASCFFLNGASSGNWFDIILLNNSYQTADPETGASAFRRSGVPVFSRALFFHFPLDSMIFFRLFSKHATSVAASLGRSGR</sequence>
<dbReference type="EMBL" id="CP080107">
    <property type="protein sequence ID" value="QYD25616.1"/>
    <property type="molecule type" value="Genomic_DNA"/>
</dbReference>
<dbReference type="RefSeq" id="WP_126327530.1">
    <property type="nucleotide sequence ID" value="NZ_CABMNW010000010.1"/>
</dbReference>
<proteinExistence type="predicted"/>
<name>A0AAQ0EPK8_ENTAS</name>
<dbReference type="AlphaFoldDB" id="A0AAQ0EPK8"/>
<dbReference type="Proteomes" id="UP000826990">
    <property type="component" value="Chromosome"/>
</dbReference>
<organism evidence="1 2">
    <name type="scientific">Enterobacter asburiae</name>
    <dbReference type="NCBI Taxonomy" id="61645"/>
    <lineage>
        <taxon>Bacteria</taxon>
        <taxon>Pseudomonadati</taxon>
        <taxon>Pseudomonadota</taxon>
        <taxon>Gammaproteobacteria</taxon>
        <taxon>Enterobacterales</taxon>
        <taxon>Enterobacteriaceae</taxon>
        <taxon>Enterobacter</taxon>
        <taxon>Enterobacter cloacae complex</taxon>
    </lineage>
</organism>
<accession>A0AAQ0EPK8</accession>
<protein>
    <submittedName>
        <fullName evidence="1">Uncharacterized protein</fullName>
    </submittedName>
</protein>
<evidence type="ECO:0000313" key="2">
    <source>
        <dbReference type="Proteomes" id="UP000826990"/>
    </source>
</evidence>